<comment type="similarity">
    <text evidence="4 16 17">Belongs to the OadG family.</text>
</comment>
<evidence type="ECO:0000313" key="18">
    <source>
        <dbReference type="EMBL" id="MCW8107660.1"/>
    </source>
</evidence>
<dbReference type="Proteomes" id="UP001142810">
    <property type="component" value="Unassembled WGS sequence"/>
</dbReference>
<evidence type="ECO:0000256" key="3">
    <source>
        <dbReference type="ARBA" id="ARBA00004162"/>
    </source>
</evidence>
<evidence type="ECO:0000256" key="1">
    <source>
        <dbReference type="ARBA" id="ARBA00001959"/>
    </source>
</evidence>
<evidence type="ECO:0000256" key="16">
    <source>
        <dbReference type="HAMAP-Rule" id="MF_00404"/>
    </source>
</evidence>
<comment type="subunit">
    <text evidence="5 16">Heterotrimer of an alpha, a beta and a gamma subunit.</text>
</comment>
<accession>A0ABT3P4G3</accession>
<evidence type="ECO:0000256" key="4">
    <source>
        <dbReference type="ARBA" id="ARBA00005844"/>
    </source>
</evidence>
<dbReference type="Pfam" id="PF04277">
    <property type="entry name" value="OAD_gamma"/>
    <property type="match status" value="1"/>
</dbReference>
<keyword evidence="11 16" id="KW-0915">Sodium</keyword>
<dbReference type="EMBL" id="JAPFRD010000005">
    <property type="protein sequence ID" value="MCW8107660.1"/>
    <property type="molecule type" value="Genomic_DNA"/>
</dbReference>
<comment type="function">
    <text evidence="2 16 17">Catalyzes the decarboxylation of oxaloacetate coupled to Na(+) translocation.</text>
</comment>
<evidence type="ECO:0000256" key="9">
    <source>
        <dbReference type="ARBA" id="ARBA00022967"/>
    </source>
</evidence>
<feature type="transmembrane region" description="Helical" evidence="16 17">
    <location>
        <begin position="16"/>
        <end position="39"/>
    </location>
</feature>
<evidence type="ECO:0000256" key="15">
    <source>
        <dbReference type="ARBA" id="ARBA00048176"/>
    </source>
</evidence>
<comment type="subcellular location">
    <subcellularLocation>
        <location evidence="3 16 17">Cell membrane</location>
        <topology evidence="3 16 17">Single-pass membrane protein</topology>
    </subcellularLocation>
</comment>
<evidence type="ECO:0000256" key="7">
    <source>
        <dbReference type="ARBA" id="ARBA00022475"/>
    </source>
</evidence>
<proteinExistence type="inferred from homology"/>
<evidence type="ECO:0000313" key="19">
    <source>
        <dbReference type="Proteomes" id="UP001142810"/>
    </source>
</evidence>
<gene>
    <name evidence="16" type="primary">oadG</name>
    <name evidence="18" type="ORF">OPS25_03970</name>
</gene>
<evidence type="ECO:0000256" key="8">
    <source>
        <dbReference type="ARBA" id="ARBA00022692"/>
    </source>
</evidence>
<reference evidence="18" key="1">
    <citation type="submission" date="2022-11" db="EMBL/GenBank/DDBJ databases">
        <title>Alteromonas sp. nov., isolated from sea water of the Qingdao.</title>
        <authorList>
            <person name="Wang Q."/>
        </authorList>
    </citation>
    <scope>NUCLEOTIDE SEQUENCE</scope>
    <source>
        <strain evidence="18">ASW11-7</strain>
    </source>
</reference>
<dbReference type="InterPro" id="IPR005899">
    <property type="entry name" value="Na_pump_deCOase"/>
</dbReference>
<evidence type="ECO:0000256" key="5">
    <source>
        <dbReference type="ARBA" id="ARBA00011869"/>
    </source>
</evidence>
<keyword evidence="8 16" id="KW-0812">Transmembrane</keyword>
<comment type="caution">
    <text evidence="18">The sequence shown here is derived from an EMBL/GenBank/DDBJ whole genome shotgun (WGS) entry which is preliminary data.</text>
</comment>
<evidence type="ECO:0000256" key="13">
    <source>
        <dbReference type="ARBA" id="ARBA00023136"/>
    </source>
</evidence>
<evidence type="ECO:0000256" key="10">
    <source>
        <dbReference type="ARBA" id="ARBA00022989"/>
    </source>
</evidence>
<keyword evidence="6 16" id="KW-0813">Transport</keyword>
<keyword evidence="7 16" id="KW-1003">Cell membrane</keyword>
<sequence length="94" mass="10115">MKSETVSTLLVEAASLLAIGMVFVFLFLALLIAAINLIAAFCRKFPGNFPAESSSVPLTKPLATPSRKIDDTTLAVIGAAVHQYRKQHQSNVKD</sequence>
<keyword evidence="14 16" id="KW-0739">Sodium transport</keyword>
<keyword evidence="19" id="KW-1185">Reference proteome</keyword>
<organism evidence="18 19">
    <name type="scientific">Alteromonas aquimaris</name>
    <dbReference type="NCBI Taxonomy" id="2998417"/>
    <lineage>
        <taxon>Bacteria</taxon>
        <taxon>Pseudomonadati</taxon>
        <taxon>Pseudomonadota</taxon>
        <taxon>Gammaproteobacteria</taxon>
        <taxon>Alteromonadales</taxon>
        <taxon>Alteromonadaceae</taxon>
        <taxon>Alteromonas/Salinimonas group</taxon>
        <taxon>Alteromonas</taxon>
    </lineage>
</organism>
<dbReference type="HAMAP" id="MF_00404">
    <property type="entry name" value="OadG"/>
    <property type="match status" value="1"/>
</dbReference>
<dbReference type="RefSeq" id="WP_265616362.1">
    <property type="nucleotide sequence ID" value="NZ_JAPFRD010000005.1"/>
</dbReference>
<protein>
    <recommendedName>
        <fullName evidence="16">Probable oxaloacetate decarboxylase gamma chain</fullName>
        <ecNumber evidence="16">7.2.4.2</ecNumber>
    </recommendedName>
</protein>
<evidence type="ECO:0000256" key="14">
    <source>
        <dbReference type="ARBA" id="ARBA00023201"/>
    </source>
</evidence>
<keyword evidence="10 16" id="KW-1133">Transmembrane helix</keyword>
<comment type="catalytic activity">
    <reaction evidence="15 16 17">
        <text>oxaloacetate + 2 Na(+)(in) + H(+) = pyruvate + 2 Na(+)(out) + CO2</text>
        <dbReference type="Rhea" id="RHEA:57724"/>
        <dbReference type="ChEBI" id="CHEBI:15361"/>
        <dbReference type="ChEBI" id="CHEBI:15378"/>
        <dbReference type="ChEBI" id="CHEBI:16452"/>
        <dbReference type="ChEBI" id="CHEBI:16526"/>
        <dbReference type="ChEBI" id="CHEBI:29101"/>
        <dbReference type="EC" id="7.2.4.2"/>
    </reaction>
</comment>
<dbReference type="EC" id="7.2.4.2" evidence="16"/>
<evidence type="ECO:0000256" key="11">
    <source>
        <dbReference type="ARBA" id="ARBA00023053"/>
    </source>
</evidence>
<evidence type="ECO:0000256" key="2">
    <source>
        <dbReference type="ARBA" id="ARBA00003002"/>
    </source>
</evidence>
<keyword evidence="9 16" id="KW-1278">Translocase</keyword>
<dbReference type="NCBIfam" id="TIGR01195">
    <property type="entry name" value="oadG_fam"/>
    <property type="match status" value="1"/>
</dbReference>
<dbReference type="InterPro" id="IPR023424">
    <property type="entry name" value="OadG"/>
</dbReference>
<keyword evidence="12 16" id="KW-0406">Ion transport</keyword>
<keyword evidence="13 16" id="KW-0472">Membrane</keyword>
<name>A0ABT3P4G3_9ALTE</name>
<evidence type="ECO:0000256" key="12">
    <source>
        <dbReference type="ARBA" id="ARBA00023065"/>
    </source>
</evidence>
<evidence type="ECO:0000256" key="17">
    <source>
        <dbReference type="RuleBase" id="RU004278"/>
    </source>
</evidence>
<comment type="cofactor">
    <cofactor evidence="1 16 17">
        <name>Na(+)</name>
        <dbReference type="ChEBI" id="CHEBI:29101"/>
    </cofactor>
</comment>
<evidence type="ECO:0000256" key="6">
    <source>
        <dbReference type="ARBA" id="ARBA00022448"/>
    </source>
</evidence>